<sequence>MNLTSPLTGAAQTGLTSPTFTLSADTAPTIAGKQFAISALGGTQTNVLANTIATPFTISLFKPAKIKAVPANSLLAGIQPNWPKNQNKLITRKSVNCTSIAQSILEIRTEFNIPAGAPVQDLVSIKSAISSHIGALQQDLDQWYEAIESGTL</sequence>
<dbReference type="Proteomes" id="UP000681111">
    <property type="component" value="Segment"/>
</dbReference>
<organism evidence="1 2">
    <name type="scientific">ssRNA phage SRR5466725_1</name>
    <dbReference type="NCBI Taxonomy" id="2786407"/>
    <lineage>
        <taxon>Viruses</taxon>
        <taxon>Riboviria</taxon>
        <taxon>Orthornavirae</taxon>
        <taxon>Lenarviricota</taxon>
        <taxon>Leviviricetes</taxon>
        <taxon>Norzivirales</taxon>
        <taxon>Atkinsviridae</taxon>
        <taxon>Wulosvivirus</taxon>
        <taxon>Wulosvivirus asiocola</taxon>
    </lineage>
</organism>
<name>A0A8S5L419_9VIRU</name>
<reference evidence="1" key="1">
    <citation type="submission" date="2020-09" db="EMBL/GenBank/DDBJ databases">
        <title>Leviviricetes taxonomy.</title>
        <authorList>
            <person name="Stockdale S.R."/>
            <person name="Callanan J."/>
            <person name="Adriaenssens E.M."/>
            <person name="Kuhn J.H."/>
            <person name="Rumnieks J."/>
            <person name="Shkoporov A."/>
            <person name="Draper L.A."/>
            <person name="Ross P."/>
            <person name="Hill C."/>
        </authorList>
    </citation>
    <scope>NUCLEOTIDE SEQUENCE</scope>
</reference>
<keyword evidence="2" id="KW-1185">Reference proteome</keyword>
<dbReference type="EMBL" id="BK014104">
    <property type="protein sequence ID" value="DAD52440.1"/>
    <property type="molecule type" value="Genomic_RNA"/>
</dbReference>
<protein>
    <submittedName>
        <fullName evidence="1">Coat protein</fullName>
    </submittedName>
</protein>
<dbReference type="GeneID" id="80397887"/>
<gene>
    <name evidence="1" type="primary">SRR5466725_1_2</name>
</gene>
<dbReference type="KEGG" id="vg:80397887"/>
<proteinExistence type="predicted"/>
<accession>A0A8S5L419</accession>
<evidence type="ECO:0000313" key="1">
    <source>
        <dbReference type="EMBL" id="DAD52440.1"/>
    </source>
</evidence>
<keyword evidence="1" id="KW-0946">Virion</keyword>
<dbReference type="GO" id="GO:0019028">
    <property type="term" value="C:viral capsid"/>
    <property type="evidence" value="ECO:0007669"/>
    <property type="project" value="UniProtKB-KW"/>
</dbReference>
<evidence type="ECO:0000313" key="2">
    <source>
        <dbReference type="Proteomes" id="UP000681111"/>
    </source>
</evidence>
<dbReference type="RefSeq" id="YP_010768997.1">
    <property type="nucleotide sequence ID" value="NC_073849.1"/>
</dbReference>
<keyword evidence="1" id="KW-0167">Capsid protein</keyword>